<evidence type="ECO:0000313" key="11">
    <source>
        <dbReference type="Proteomes" id="UP000177583"/>
    </source>
</evidence>
<dbReference type="PANTHER" id="PTHR11692:SF0">
    <property type="entry name" value="BIFUNCTIONAL PURINE BIOSYNTHESIS PROTEIN ATIC"/>
    <property type="match status" value="1"/>
</dbReference>
<evidence type="ECO:0000313" key="10">
    <source>
        <dbReference type="EMBL" id="OGH00880.1"/>
    </source>
</evidence>
<reference evidence="10 11" key="1">
    <citation type="journal article" date="2016" name="Nat. Commun.">
        <title>Thousands of microbial genomes shed light on interconnected biogeochemical processes in an aquifer system.</title>
        <authorList>
            <person name="Anantharaman K."/>
            <person name="Brown C.T."/>
            <person name="Hug L.A."/>
            <person name="Sharon I."/>
            <person name="Castelle C.J."/>
            <person name="Probst A.J."/>
            <person name="Thomas B.C."/>
            <person name="Singh A."/>
            <person name="Wilkins M.J."/>
            <person name="Karaoz U."/>
            <person name="Brodie E.L."/>
            <person name="Williams K.H."/>
            <person name="Hubbard S.S."/>
            <person name="Banfield J.F."/>
        </authorList>
    </citation>
    <scope>NUCLEOTIDE SEQUENCE [LARGE SCALE GENOMIC DNA]</scope>
</reference>
<keyword evidence="6 8" id="KW-0378">Hydrolase</keyword>
<dbReference type="SMART" id="SM00798">
    <property type="entry name" value="AICARFT_IMPCHas"/>
    <property type="match status" value="1"/>
</dbReference>
<dbReference type="SUPFAM" id="SSF53927">
    <property type="entry name" value="Cytidine deaminase-like"/>
    <property type="match status" value="1"/>
</dbReference>
<dbReference type="InterPro" id="IPR036914">
    <property type="entry name" value="MGS-like_dom_sf"/>
</dbReference>
<comment type="catalytic activity">
    <reaction evidence="8">
        <text>IMP + H2O = 5-formamido-1-(5-phospho-D-ribosyl)imidazole-4-carboxamide</text>
        <dbReference type="Rhea" id="RHEA:18445"/>
        <dbReference type="ChEBI" id="CHEBI:15377"/>
        <dbReference type="ChEBI" id="CHEBI:58053"/>
        <dbReference type="ChEBI" id="CHEBI:58467"/>
        <dbReference type="EC" id="3.5.4.10"/>
    </reaction>
</comment>
<dbReference type="Gene3D" id="3.40.140.20">
    <property type="match status" value="2"/>
</dbReference>
<dbReference type="InterPro" id="IPR016193">
    <property type="entry name" value="Cytidine_deaminase-like"/>
</dbReference>
<dbReference type="EC" id="2.1.2.3" evidence="8"/>
<sequence>MKAKRALVSVSDKTGIIDFVKELHKLGLEILSTGGTAKALRDGGLPVKDVSEVTGFPEIMDGRVKTLHPKIHGGLLARRDKPEHLEALQKLEIGLIDLVVINLYPFLKVTADPKVDLETAIENIDIGGPAMLRASAKNYAGVAVITDPADYPLVLKELAETGEVSLSTKGRLAIKAYRLTSAYDAAIDEYLSRTLAQEERIHLTYGKGQTLRYGENSHQKASFYLDEASKDSSVARAEILNGKEMSYNNFVDANAAYEAVKDLDPKVPAVAVVKHTNPCGFATGKTAAQALERAWEGDPISAFGGVIATNQKVDMAFAEFLKGDSVKHYSYQVKDGEYVAQEVNTGKFVEVLIAPDFEPEALEFLQKKSKMIRVLKVPEVEVVDPKTLRAITGGLLVQDRDMQLFEKFEVVTQKTFPGHYQALATFTMTACKHTKSNSVILGRQYEPGLFQVMGMGAGQPNRVDSMRKLAYTKALENLKREWQRLGKSGKFEAWAQQEINGMLLASDAFLPFDDTVREAAGLGVRYLIQPGGSMRDEDSIKACNELGVAMAFTGLRHFNH</sequence>
<dbReference type="CDD" id="cd01421">
    <property type="entry name" value="IMPCH"/>
    <property type="match status" value="1"/>
</dbReference>
<dbReference type="Gene3D" id="3.40.50.1380">
    <property type="entry name" value="Methylglyoxal synthase-like domain"/>
    <property type="match status" value="1"/>
</dbReference>
<comment type="domain">
    <text evidence="8">The IMP cyclohydrolase activity resides in the N-terminal region.</text>
</comment>
<feature type="domain" description="MGS-like" evidence="9">
    <location>
        <begin position="1"/>
        <end position="146"/>
    </location>
</feature>
<evidence type="ECO:0000259" key="9">
    <source>
        <dbReference type="PROSITE" id="PS51855"/>
    </source>
</evidence>
<keyword evidence="5 8" id="KW-0658">Purine biosynthesis</keyword>
<evidence type="ECO:0000256" key="3">
    <source>
        <dbReference type="ARBA" id="ARBA00007667"/>
    </source>
</evidence>
<dbReference type="UniPathway" id="UPA00074">
    <property type="reaction ID" value="UER00133"/>
</dbReference>
<dbReference type="InterPro" id="IPR002695">
    <property type="entry name" value="PurH-like"/>
</dbReference>
<dbReference type="GO" id="GO:0004643">
    <property type="term" value="F:phosphoribosylaminoimidazolecarboxamide formyltransferase activity"/>
    <property type="evidence" value="ECO:0007669"/>
    <property type="project" value="UniProtKB-UniRule"/>
</dbReference>
<keyword evidence="4 8" id="KW-0808">Transferase</keyword>
<comment type="similarity">
    <text evidence="3 8">Belongs to the PurH family.</text>
</comment>
<dbReference type="GO" id="GO:0006189">
    <property type="term" value="P:'de novo' IMP biosynthetic process"/>
    <property type="evidence" value="ECO:0007669"/>
    <property type="project" value="UniProtKB-UniRule"/>
</dbReference>
<evidence type="ECO:0000256" key="8">
    <source>
        <dbReference type="HAMAP-Rule" id="MF_00139"/>
    </source>
</evidence>
<accession>A0A1F6GS20</accession>
<dbReference type="HAMAP" id="MF_00139">
    <property type="entry name" value="PurH"/>
    <property type="match status" value="1"/>
</dbReference>
<dbReference type="Pfam" id="PF01808">
    <property type="entry name" value="AICARFT_IMPCHas"/>
    <property type="match status" value="1"/>
</dbReference>
<comment type="catalytic activity">
    <reaction evidence="8">
        <text>(6R)-10-formyltetrahydrofolate + 5-amino-1-(5-phospho-beta-D-ribosyl)imidazole-4-carboxamide = 5-formamido-1-(5-phospho-D-ribosyl)imidazole-4-carboxamide + (6S)-5,6,7,8-tetrahydrofolate</text>
        <dbReference type="Rhea" id="RHEA:22192"/>
        <dbReference type="ChEBI" id="CHEBI:57453"/>
        <dbReference type="ChEBI" id="CHEBI:58467"/>
        <dbReference type="ChEBI" id="CHEBI:58475"/>
        <dbReference type="ChEBI" id="CHEBI:195366"/>
        <dbReference type="EC" id="2.1.2.3"/>
    </reaction>
</comment>
<dbReference type="PANTHER" id="PTHR11692">
    <property type="entry name" value="BIFUNCTIONAL PURINE BIOSYNTHESIS PROTEIN PURH"/>
    <property type="match status" value="1"/>
</dbReference>
<organism evidence="10 11">
    <name type="scientific">Candidatus Lambdaproteobacteria bacterium RIFOXYD2_FULL_56_26</name>
    <dbReference type="NCBI Taxonomy" id="1817773"/>
    <lineage>
        <taxon>Bacteria</taxon>
        <taxon>Pseudomonadati</taxon>
        <taxon>Pseudomonadota</taxon>
        <taxon>Candidatus Lambdaproteobacteria</taxon>
    </lineage>
</organism>
<dbReference type="PROSITE" id="PS51855">
    <property type="entry name" value="MGS"/>
    <property type="match status" value="1"/>
</dbReference>
<dbReference type="SUPFAM" id="SSF52335">
    <property type="entry name" value="Methylglyoxal synthase-like"/>
    <property type="match status" value="1"/>
</dbReference>
<name>A0A1F6GS20_9PROT</name>
<evidence type="ECO:0000256" key="2">
    <source>
        <dbReference type="ARBA" id="ARBA00004954"/>
    </source>
</evidence>
<evidence type="ECO:0000256" key="7">
    <source>
        <dbReference type="ARBA" id="ARBA00023268"/>
    </source>
</evidence>
<protein>
    <recommendedName>
        <fullName evidence="8">Bifunctional purine biosynthesis protein PurH</fullName>
    </recommendedName>
    <domain>
        <recommendedName>
            <fullName evidence="8">Phosphoribosylaminoimidazolecarboxamide formyltransferase</fullName>
            <ecNumber evidence="8">2.1.2.3</ecNumber>
        </recommendedName>
        <alternativeName>
            <fullName evidence="8">AICAR transformylase</fullName>
        </alternativeName>
    </domain>
    <domain>
        <recommendedName>
            <fullName evidence="8">IMP cyclohydrolase</fullName>
            <ecNumber evidence="8">3.5.4.10</ecNumber>
        </recommendedName>
        <alternativeName>
            <fullName evidence="8">ATIC</fullName>
        </alternativeName>
        <alternativeName>
            <fullName evidence="8">IMP synthase</fullName>
        </alternativeName>
        <alternativeName>
            <fullName evidence="8">Inosinicase</fullName>
        </alternativeName>
    </domain>
</protein>
<comment type="pathway">
    <text evidence="2 8">Purine metabolism; IMP biosynthesis via de novo pathway; 5-formamido-1-(5-phospho-D-ribosyl)imidazole-4-carboxamide from 5-amino-1-(5-phospho-D-ribosyl)imidazole-4-carboxamide (10-formyl THF route): step 1/1.</text>
</comment>
<dbReference type="PIRSF" id="PIRSF000414">
    <property type="entry name" value="AICARFT_IMPCHas"/>
    <property type="match status" value="1"/>
</dbReference>
<evidence type="ECO:0000256" key="1">
    <source>
        <dbReference type="ARBA" id="ARBA00004844"/>
    </source>
</evidence>
<keyword evidence="7 8" id="KW-0511">Multifunctional enzyme</keyword>
<dbReference type="Proteomes" id="UP000177583">
    <property type="component" value="Unassembled WGS sequence"/>
</dbReference>
<proteinExistence type="inferred from homology"/>
<dbReference type="FunFam" id="3.40.50.1380:FF:000001">
    <property type="entry name" value="Bifunctional purine biosynthesis protein PurH"/>
    <property type="match status" value="1"/>
</dbReference>
<dbReference type="EC" id="3.5.4.10" evidence="8"/>
<comment type="pathway">
    <text evidence="1 8">Purine metabolism; IMP biosynthesis via de novo pathway; IMP from 5-formamido-1-(5-phospho-D-ribosyl)imidazole-4-carboxamide: step 1/1.</text>
</comment>
<dbReference type="EMBL" id="MFNF01000041">
    <property type="protein sequence ID" value="OGH00880.1"/>
    <property type="molecule type" value="Genomic_DNA"/>
</dbReference>
<dbReference type="GO" id="GO:0003937">
    <property type="term" value="F:IMP cyclohydrolase activity"/>
    <property type="evidence" value="ECO:0007669"/>
    <property type="project" value="UniProtKB-UniRule"/>
</dbReference>
<gene>
    <name evidence="8" type="primary">purH</name>
    <name evidence="10" type="ORF">A2557_01975</name>
</gene>
<evidence type="ECO:0000256" key="5">
    <source>
        <dbReference type="ARBA" id="ARBA00022755"/>
    </source>
</evidence>
<evidence type="ECO:0000256" key="6">
    <source>
        <dbReference type="ARBA" id="ARBA00022801"/>
    </source>
</evidence>
<dbReference type="InterPro" id="IPR011607">
    <property type="entry name" value="MGS-like_dom"/>
</dbReference>
<dbReference type="NCBIfam" id="NF002049">
    <property type="entry name" value="PRK00881.1"/>
    <property type="match status" value="1"/>
</dbReference>
<dbReference type="AlphaFoldDB" id="A0A1F6GS20"/>
<dbReference type="SMART" id="SM00851">
    <property type="entry name" value="MGS"/>
    <property type="match status" value="1"/>
</dbReference>
<evidence type="ECO:0000256" key="4">
    <source>
        <dbReference type="ARBA" id="ARBA00022679"/>
    </source>
</evidence>
<dbReference type="Pfam" id="PF02142">
    <property type="entry name" value="MGS"/>
    <property type="match status" value="1"/>
</dbReference>
<dbReference type="GO" id="GO:0005829">
    <property type="term" value="C:cytosol"/>
    <property type="evidence" value="ECO:0007669"/>
    <property type="project" value="TreeGrafter"/>
</dbReference>
<comment type="caution">
    <text evidence="10">The sequence shown here is derived from an EMBL/GenBank/DDBJ whole genome shotgun (WGS) entry which is preliminary data.</text>
</comment>
<dbReference type="InterPro" id="IPR024051">
    <property type="entry name" value="AICAR_Tfase_dup_dom_sf"/>
</dbReference>